<dbReference type="InterPro" id="IPR052786">
    <property type="entry name" value="Spore_wall_assembly"/>
</dbReference>
<keyword evidence="3 5" id="KW-1133">Transmembrane helix</keyword>
<evidence type="ECO:0000313" key="7">
    <source>
        <dbReference type="Proteomes" id="UP000799324"/>
    </source>
</evidence>
<feature type="transmembrane region" description="Helical" evidence="5">
    <location>
        <begin position="88"/>
        <end position="108"/>
    </location>
</feature>
<name>A0A6A6TPM2_9PLEO</name>
<gene>
    <name evidence="6" type="ORF">K491DRAFT_700796</name>
</gene>
<dbReference type="AlphaFoldDB" id="A0A6A6TPM2"/>
<dbReference type="GO" id="GO:0005628">
    <property type="term" value="C:prospore membrane"/>
    <property type="evidence" value="ECO:0007669"/>
    <property type="project" value="TreeGrafter"/>
</dbReference>
<evidence type="ECO:0000256" key="5">
    <source>
        <dbReference type="SAM" id="Phobius"/>
    </source>
</evidence>
<dbReference type="InterPro" id="IPR059112">
    <property type="entry name" value="CysZ/EI24"/>
</dbReference>
<dbReference type="PANTHER" id="PTHR34292">
    <property type="entry name" value="OUTER SPORE WALL PROTEIN LDS1"/>
    <property type="match status" value="1"/>
</dbReference>
<dbReference type="GO" id="GO:0005619">
    <property type="term" value="C:ascospore wall"/>
    <property type="evidence" value="ECO:0007669"/>
    <property type="project" value="TreeGrafter"/>
</dbReference>
<evidence type="ECO:0000256" key="2">
    <source>
        <dbReference type="ARBA" id="ARBA00022692"/>
    </source>
</evidence>
<dbReference type="PANTHER" id="PTHR34292:SF1">
    <property type="entry name" value="OUTER SPORE WALL PROTEIN RRT8"/>
    <property type="match status" value="1"/>
</dbReference>
<protein>
    <recommendedName>
        <fullName evidence="8">EI24-domain-containing protein</fullName>
    </recommendedName>
</protein>
<dbReference type="EMBL" id="MU004292">
    <property type="protein sequence ID" value="KAF2661732.1"/>
    <property type="molecule type" value="Genomic_DNA"/>
</dbReference>
<feature type="transmembrane region" description="Helical" evidence="5">
    <location>
        <begin position="227"/>
        <end position="254"/>
    </location>
</feature>
<dbReference type="Pfam" id="PF07264">
    <property type="entry name" value="EI24"/>
    <property type="match status" value="1"/>
</dbReference>
<evidence type="ECO:0008006" key="8">
    <source>
        <dbReference type="Google" id="ProtNLM"/>
    </source>
</evidence>
<reference evidence="6" key="1">
    <citation type="journal article" date="2020" name="Stud. Mycol.">
        <title>101 Dothideomycetes genomes: a test case for predicting lifestyles and emergence of pathogens.</title>
        <authorList>
            <person name="Haridas S."/>
            <person name="Albert R."/>
            <person name="Binder M."/>
            <person name="Bloem J."/>
            <person name="Labutti K."/>
            <person name="Salamov A."/>
            <person name="Andreopoulos B."/>
            <person name="Baker S."/>
            <person name="Barry K."/>
            <person name="Bills G."/>
            <person name="Bluhm B."/>
            <person name="Cannon C."/>
            <person name="Castanera R."/>
            <person name="Culley D."/>
            <person name="Daum C."/>
            <person name="Ezra D."/>
            <person name="Gonzalez J."/>
            <person name="Henrissat B."/>
            <person name="Kuo A."/>
            <person name="Liang C."/>
            <person name="Lipzen A."/>
            <person name="Lutzoni F."/>
            <person name="Magnuson J."/>
            <person name="Mondo S."/>
            <person name="Nolan M."/>
            <person name="Ohm R."/>
            <person name="Pangilinan J."/>
            <person name="Park H.-J."/>
            <person name="Ramirez L."/>
            <person name="Alfaro M."/>
            <person name="Sun H."/>
            <person name="Tritt A."/>
            <person name="Yoshinaga Y."/>
            <person name="Zwiers L.-H."/>
            <person name="Turgeon B."/>
            <person name="Goodwin S."/>
            <person name="Spatafora J."/>
            <person name="Crous P."/>
            <person name="Grigoriev I."/>
        </authorList>
    </citation>
    <scope>NUCLEOTIDE SEQUENCE</scope>
    <source>
        <strain evidence="6">CBS 122681</strain>
    </source>
</reference>
<dbReference type="OrthoDB" id="2107885at2759"/>
<feature type="transmembrane region" description="Helical" evidence="5">
    <location>
        <begin position="20"/>
        <end position="41"/>
    </location>
</feature>
<proteinExistence type="predicted"/>
<keyword evidence="2 5" id="KW-0812">Transmembrane</keyword>
<evidence type="ECO:0000256" key="3">
    <source>
        <dbReference type="ARBA" id="ARBA00022989"/>
    </source>
</evidence>
<evidence type="ECO:0000256" key="4">
    <source>
        <dbReference type="ARBA" id="ARBA00023136"/>
    </source>
</evidence>
<accession>A0A6A6TPM2</accession>
<feature type="transmembrane region" description="Helical" evidence="5">
    <location>
        <begin position="167"/>
        <end position="190"/>
    </location>
</feature>
<feature type="transmembrane region" description="Helical" evidence="5">
    <location>
        <begin position="48"/>
        <end position="68"/>
    </location>
</feature>
<dbReference type="Proteomes" id="UP000799324">
    <property type="component" value="Unassembled WGS sequence"/>
</dbReference>
<comment type="subcellular location">
    <subcellularLocation>
        <location evidence="1">Membrane</location>
        <topology evidence="1">Multi-pass membrane protein</topology>
    </subcellularLocation>
</comment>
<evidence type="ECO:0000256" key="1">
    <source>
        <dbReference type="ARBA" id="ARBA00004141"/>
    </source>
</evidence>
<keyword evidence="4 5" id="KW-0472">Membrane</keyword>
<evidence type="ECO:0000313" key="6">
    <source>
        <dbReference type="EMBL" id="KAF2661732.1"/>
    </source>
</evidence>
<dbReference type="GO" id="GO:0005811">
    <property type="term" value="C:lipid droplet"/>
    <property type="evidence" value="ECO:0007669"/>
    <property type="project" value="TreeGrafter"/>
</dbReference>
<sequence length="280" mass="32180">MSQSPWAAAQRVFIRPTRNVLYACMYPFKGVLFFIGHPFLYPLLRARLIPAFLLSAFVLLNLFFWAYLPQVAFLALFHRAGSAWVNGTFLVLGEGAAIVAILFEAFLVDESQVDAFDAVLVYKGYDDLVQPFRPVSEDSLNNPVERLGKPIRSSVYGPFSFRQIAEFVILLPLNFVPYVGVPMFLLLTGYRAGPLQHWRYFNLREFDRKQRNAFARRRRWEYTWYGAVYLLLQLVPVLSMVFLLTAAVSSALWAADLETERRQQEARVVQPSEYTDDPEG</sequence>
<organism evidence="6 7">
    <name type="scientific">Lophiostoma macrostomum CBS 122681</name>
    <dbReference type="NCBI Taxonomy" id="1314788"/>
    <lineage>
        <taxon>Eukaryota</taxon>
        <taxon>Fungi</taxon>
        <taxon>Dikarya</taxon>
        <taxon>Ascomycota</taxon>
        <taxon>Pezizomycotina</taxon>
        <taxon>Dothideomycetes</taxon>
        <taxon>Pleosporomycetidae</taxon>
        <taxon>Pleosporales</taxon>
        <taxon>Lophiostomataceae</taxon>
        <taxon>Lophiostoma</taxon>
    </lineage>
</organism>
<keyword evidence="7" id="KW-1185">Reference proteome</keyword>